<name>A0A401P6M1_SCYTO</name>
<keyword evidence="1 6" id="KW-0694">RNA-binding</keyword>
<feature type="compositionally biased region" description="Basic and acidic residues" evidence="7">
    <location>
        <begin position="211"/>
        <end position="220"/>
    </location>
</feature>
<protein>
    <recommendedName>
        <fullName evidence="5">RNA-binding motif protein, X-linked 2</fullName>
    </recommendedName>
</protein>
<dbReference type="GO" id="GO:0005686">
    <property type="term" value="C:U2 snRNP"/>
    <property type="evidence" value="ECO:0007669"/>
    <property type="project" value="TreeGrafter"/>
</dbReference>
<dbReference type="OrthoDB" id="2573941at2759"/>
<reference evidence="9 10" key="1">
    <citation type="journal article" date="2018" name="Nat. Ecol. Evol.">
        <title>Shark genomes provide insights into elasmobranch evolution and the origin of vertebrates.</title>
        <authorList>
            <person name="Hara Y"/>
            <person name="Yamaguchi K"/>
            <person name="Onimaru K"/>
            <person name="Kadota M"/>
            <person name="Koyanagi M"/>
            <person name="Keeley SD"/>
            <person name="Tatsumi K"/>
            <person name="Tanaka K"/>
            <person name="Motone F"/>
            <person name="Kageyama Y"/>
            <person name="Nozu R"/>
            <person name="Adachi N"/>
            <person name="Nishimura O"/>
            <person name="Nakagawa R"/>
            <person name="Tanegashima C"/>
            <person name="Kiyatake I"/>
            <person name="Matsumoto R"/>
            <person name="Murakumo K"/>
            <person name="Nishida K"/>
            <person name="Terakita A"/>
            <person name="Kuratani S"/>
            <person name="Sato K"/>
            <person name="Hyodo S Kuraku.S."/>
        </authorList>
    </citation>
    <scope>NUCLEOTIDE SEQUENCE [LARGE SCALE GENOMIC DNA]</scope>
</reference>
<evidence type="ECO:0000313" key="10">
    <source>
        <dbReference type="Proteomes" id="UP000288216"/>
    </source>
</evidence>
<dbReference type="FunFam" id="3.30.70.330:FF:000218">
    <property type="entry name" value="RNA-binding motif protein, X-linked 2"/>
    <property type="match status" value="1"/>
</dbReference>
<dbReference type="Proteomes" id="UP000288216">
    <property type="component" value="Unassembled WGS sequence"/>
</dbReference>
<evidence type="ECO:0000256" key="1">
    <source>
        <dbReference type="ARBA" id="ARBA00022884"/>
    </source>
</evidence>
<feature type="compositionally biased region" description="Basic residues" evidence="7">
    <location>
        <begin position="161"/>
        <end position="182"/>
    </location>
</feature>
<comment type="caution">
    <text evidence="9">The sequence shown here is derived from an EMBL/GenBank/DDBJ whole genome shotgun (WGS) entry which is preliminary data.</text>
</comment>
<keyword evidence="10" id="KW-1185">Reference proteome</keyword>
<evidence type="ECO:0000256" key="5">
    <source>
        <dbReference type="ARBA" id="ARBA00074390"/>
    </source>
</evidence>
<dbReference type="PANTHER" id="PTHR45880">
    <property type="entry name" value="RNA-BINDING MOTIF PROTEIN, X-LINKED 2"/>
    <property type="match status" value="1"/>
</dbReference>
<evidence type="ECO:0000256" key="7">
    <source>
        <dbReference type="SAM" id="MobiDB-lite"/>
    </source>
</evidence>
<gene>
    <name evidence="9" type="ORF">scyTo_0008282</name>
</gene>
<dbReference type="InterPro" id="IPR035979">
    <property type="entry name" value="RBD_domain_sf"/>
</dbReference>
<dbReference type="InterPro" id="IPR000504">
    <property type="entry name" value="RRM_dom"/>
</dbReference>
<comment type="similarity">
    <text evidence="3">Belongs to the IST3 family.</text>
</comment>
<feature type="region of interest" description="Disordered" evidence="7">
    <location>
        <begin position="134"/>
        <end position="383"/>
    </location>
</feature>
<dbReference type="CDD" id="cd12411">
    <property type="entry name" value="RRM_ist3_like"/>
    <property type="match status" value="1"/>
</dbReference>
<dbReference type="OMA" id="ACNERSE"/>
<dbReference type="GO" id="GO:0000398">
    <property type="term" value="P:mRNA splicing, via spliceosome"/>
    <property type="evidence" value="ECO:0007669"/>
    <property type="project" value="InterPro"/>
</dbReference>
<evidence type="ECO:0000256" key="4">
    <source>
        <dbReference type="ARBA" id="ARBA00064744"/>
    </source>
</evidence>
<dbReference type="Gene3D" id="3.30.70.330">
    <property type="match status" value="1"/>
</dbReference>
<dbReference type="InterPro" id="IPR012677">
    <property type="entry name" value="Nucleotide-bd_a/b_plait_sf"/>
</dbReference>
<dbReference type="STRING" id="75743.A0A401P6M1"/>
<feature type="compositionally biased region" description="Polar residues" evidence="7">
    <location>
        <begin position="223"/>
        <end position="234"/>
    </location>
</feature>
<evidence type="ECO:0000256" key="6">
    <source>
        <dbReference type="PROSITE-ProRule" id="PRU00176"/>
    </source>
</evidence>
<dbReference type="GO" id="GO:0071013">
    <property type="term" value="C:catalytic step 2 spliceosome"/>
    <property type="evidence" value="ECO:0007669"/>
    <property type="project" value="TreeGrafter"/>
</dbReference>
<dbReference type="InterPro" id="IPR045844">
    <property type="entry name" value="RRM_Ist3-like"/>
</dbReference>
<feature type="domain" description="RRM" evidence="8">
    <location>
        <begin position="36"/>
        <end position="114"/>
    </location>
</feature>
<accession>A0A401P6M1</accession>
<dbReference type="SMART" id="SM00360">
    <property type="entry name" value="RRM"/>
    <property type="match status" value="1"/>
</dbReference>
<dbReference type="InterPro" id="IPR051847">
    <property type="entry name" value="RNA_proc/Spliceosome_comp"/>
</dbReference>
<comment type="subunit">
    <text evidence="4">Part of the activated spliceosome B/catalytic step 1 spliceosome, one of the forms of the spliceosome which has a well-formed active site but still cannot catalyze the branching reaction and is composed of at least 52 proteins, the U2, U5 and U6 snRNAs and the pre-mRNA. Component of the minor spliceosome, which splices U12-type introns.</text>
</comment>
<feature type="compositionally biased region" description="Basic and acidic residues" evidence="7">
    <location>
        <begin position="235"/>
        <end position="377"/>
    </location>
</feature>
<feature type="compositionally biased region" description="Basic and acidic residues" evidence="7">
    <location>
        <begin position="183"/>
        <end position="192"/>
    </location>
</feature>
<dbReference type="GO" id="GO:0005654">
    <property type="term" value="C:nucleoplasm"/>
    <property type="evidence" value="ECO:0007669"/>
    <property type="project" value="UniProtKB-ARBA"/>
</dbReference>
<organism evidence="9 10">
    <name type="scientific">Scyliorhinus torazame</name>
    <name type="common">Cloudy catshark</name>
    <name type="synonym">Catulus torazame</name>
    <dbReference type="NCBI Taxonomy" id="75743"/>
    <lineage>
        <taxon>Eukaryota</taxon>
        <taxon>Metazoa</taxon>
        <taxon>Chordata</taxon>
        <taxon>Craniata</taxon>
        <taxon>Vertebrata</taxon>
        <taxon>Chondrichthyes</taxon>
        <taxon>Elasmobranchii</taxon>
        <taxon>Galeomorphii</taxon>
        <taxon>Galeoidea</taxon>
        <taxon>Carcharhiniformes</taxon>
        <taxon>Scyliorhinidae</taxon>
        <taxon>Scyliorhinus</taxon>
    </lineage>
</organism>
<sequence>MNPLTKVKLINELNAREAELGVQDKVSWHSEYKDSAWIFLGGLPYELTEGDIICVFSQYGEIVNINLVRDKKTGKSKGFCFICYEDQRSTILAVDNFNGIKIKGRTIRVDHVANYRPPKDSDDIDDVTKRLREEGCAPRAPPSAPVSSESSEEDVSEMTAKKRKKEKKKKKKKEKKEKKFKLAKKESEERATKQLAKSSGRNLSPPPLVRVKSEREDAGYEKYTSTKLDTTQDCSGDRRNDERGRGDARKQTDGVDEMRTREKHNERSRPRNSEREERRRDDQNGRGACNERSERETRFTHGDGRELRNDEERQRDQEKMRKEDRFDRKYDDREKYRKYDRNKREERDSNCDSIKHKERRNDPDNVSHYKGRDNHRDSGHRRN</sequence>
<evidence type="ECO:0000256" key="2">
    <source>
        <dbReference type="ARBA" id="ARBA00053249"/>
    </source>
</evidence>
<dbReference type="PANTHER" id="PTHR45880:SF1">
    <property type="entry name" value="RNA-BINDING MOTIF PROTEIN, X-LINKED 2"/>
    <property type="match status" value="1"/>
</dbReference>
<dbReference type="GO" id="GO:0003723">
    <property type="term" value="F:RNA binding"/>
    <property type="evidence" value="ECO:0007669"/>
    <property type="project" value="UniProtKB-UniRule"/>
</dbReference>
<dbReference type="Pfam" id="PF00076">
    <property type="entry name" value="RRM_1"/>
    <property type="match status" value="1"/>
</dbReference>
<dbReference type="SUPFAM" id="SSF54928">
    <property type="entry name" value="RNA-binding domain, RBD"/>
    <property type="match status" value="1"/>
</dbReference>
<evidence type="ECO:0000256" key="3">
    <source>
        <dbReference type="ARBA" id="ARBA00061455"/>
    </source>
</evidence>
<comment type="function">
    <text evidence="2">Involved in pre-mRNA splicing as component of the activated spliceosome. As a component of the minor spliceosome, involved in the splicing of U12-type introns in pre-mRNAs.</text>
</comment>
<dbReference type="EMBL" id="BFAA01003137">
    <property type="protein sequence ID" value="GCB68789.1"/>
    <property type="molecule type" value="Genomic_DNA"/>
</dbReference>
<dbReference type="PROSITE" id="PS50102">
    <property type="entry name" value="RRM"/>
    <property type="match status" value="1"/>
</dbReference>
<proteinExistence type="inferred from homology"/>
<dbReference type="AlphaFoldDB" id="A0A401P6M1"/>
<evidence type="ECO:0000313" key="9">
    <source>
        <dbReference type="EMBL" id="GCB68789.1"/>
    </source>
</evidence>
<evidence type="ECO:0000259" key="8">
    <source>
        <dbReference type="PROSITE" id="PS50102"/>
    </source>
</evidence>
<dbReference type="GO" id="GO:0071011">
    <property type="term" value="C:precatalytic spliceosome"/>
    <property type="evidence" value="ECO:0007669"/>
    <property type="project" value="TreeGrafter"/>
</dbReference>